<accession>A0A0F4Z2V0</accession>
<proteinExistence type="predicted"/>
<dbReference type="AlphaFoldDB" id="A0A0F4Z2V0"/>
<keyword evidence="3" id="KW-1185">Reference proteome</keyword>
<dbReference type="RefSeq" id="XP_013330810.1">
    <property type="nucleotide sequence ID" value="XM_013475356.1"/>
</dbReference>
<evidence type="ECO:0000256" key="1">
    <source>
        <dbReference type="SAM" id="SignalP"/>
    </source>
</evidence>
<evidence type="ECO:0000313" key="3">
    <source>
        <dbReference type="Proteomes" id="UP000053958"/>
    </source>
</evidence>
<comment type="caution">
    <text evidence="2">The sequence shown here is derived from an EMBL/GenBank/DDBJ whole genome shotgun (WGS) entry which is preliminary data.</text>
</comment>
<evidence type="ECO:0000313" key="2">
    <source>
        <dbReference type="EMBL" id="KKA24198.1"/>
    </source>
</evidence>
<dbReference type="Proteomes" id="UP000053958">
    <property type="component" value="Unassembled WGS sequence"/>
</dbReference>
<feature type="chain" id="PRO_5002482264" evidence="1">
    <location>
        <begin position="21"/>
        <end position="99"/>
    </location>
</feature>
<protein>
    <submittedName>
        <fullName evidence="2">Uncharacterized protein</fullName>
    </submittedName>
</protein>
<sequence length="99" mass="10298">MKSFTIATTTTIILAIGAMARNCTPGLNYCGSTLLDIGHYQSQIDQAIADAGVPEVDNGRESLFHCIGGDNGVIKYLGDCPNGCHDAGAGNSDYCVGQE</sequence>
<dbReference type="STRING" id="1408163.A0A0F4Z2V0"/>
<name>A0A0F4Z2V0_RASE3</name>
<keyword evidence="1" id="KW-0732">Signal</keyword>
<organism evidence="2 3">
    <name type="scientific">Rasamsonia emersonii (strain ATCC 16479 / CBS 393.64 / IMI 116815)</name>
    <dbReference type="NCBI Taxonomy" id="1408163"/>
    <lineage>
        <taxon>Eukaryota</taxon>
        <taxon>Fungi</taxon>
        <taxon>Dikarya</taxon>
        <taxon>Ascomycota</taxon>
        <taxon>Pezizomycotina</taxon>
        <taxon>Eurotiomycetes</taxon>
        <taxon>Eurotiomycetidae</taxon>
        <taxon>Eurotiales</taxon>
        <taxon>Trichocomaceae</taxon>
        <taxon>Rasamsonia</taxon>
    </lineage>
</organism>
<reference evidence="2 3" key="1">
    <citation type="submission" date="2015-04" db="EMBL/GenBank/DDBJ databases">
        <authorList>
            <person name="Heijne W.H."/>
            <person name="Fedorova N.D."/>
            <person name="Nierman W.C."/>
            <person name="Vollebregt A.W."/>
            <person name="Zhao Z."/>
            <person name="Wu L."/>
            <person name="Kumar M."/>
            <person name="Stam H."/>
            <person name="van den Berg M.A."/>
            <person name="Pel H.J."/>
        </authorList>
    </citation>
    <scope>NUCLEOTIDE SEQUENCE [LARGE SCALE GENOMIC DNA]</scope>
    <source>
        <strain evidence="2 3">CBS 393.64</strain>
    </source>
</reference>
<dbReference type="GeneID" id="25314088"/>
<dbReference type="OrthoDB" id="4379325at2759"/>
<gene>
    <name evidence="2" type="ORF">T310_1737</name>
</gene>
<dbReference type="EMBL" id="LASV01000072">
    <property type="protein sequence ID" value="KKA24198.1"/>
    <property type="molecule type" value="Genomic_DNA"/>
</dbReference>
<feature type="signal peptide" evidence="1">
    <location>
        <begin position="1"/>
        <end position="20"/>
    </location>
</feature>